<organism evidence="5 6">
    <name type="scientific">Longispora fulva</name>
    <dbReference type="NCBI Taxonomy" id="619741"/>
    <lineage>
        <taxon>Bacteria</taxon>
        <taxon>Bacillati</taxon>
        <taxon>Actinomycetota</taxon>
        <taxon>Actinomycetes</taxon>
        <taxon>Micromonosporales</taxon>
        <taxon>Micromonosporaceae</taxon>
        <taxon>Longispora</taxon>
    </lineage>
</organism>
<keyword evidence="2" id="KW-1133">Transmembrane helix</keyword>
<dbReference type="InterPro" id="IPR016035">
    <property type="entry name" value="Acyl_Trfase/lysoPLipase"/>
</dbReference>
<dbReference type="RefSeq" id="WP_197001761.1">
    <property type="nucleotide sequence ID" value="NZ_BONS01000023.1"/>
</dbReference>
<proteinExistence type="predicted"/>
<evidence type="ECO:0000313" key="6">
    <source>
        <dbReference type="Proteomes" id="UP000622552"/>
    </source>
</evidence>
<dbReference type="GO" id="GO:0006629">
    <property type="term" value="P:lipid metabolic process"/>
    <property type="evidence" value="ECO:0007669"/>
    <property type="project" value="UniProtKB-KW"/>
</dbReference>
<sequence length="1251" mass="135246">MEERSRPDMRPTLRLALAMRGGVSLAVWISGAMAEVDLLRRARPGEAFEAGTPLSVYRHLLDLAGYRDVEIDVLAGASAGGLNAVVYGTAQSCGQTLDGLHGLWREVAHLPKLMRPVEKRPGRRALSLLRGDEYFYPRIRDRLSAFVTDPKSDPDAPGGAHLVISLSATLLPRNGGNGRPEAREPGTDEGRAWFSFARRPTVSGSALTDLPLHLTDLQADRVDWNTFLVERLALAARSTSSFPAAFEPANVPSATPFARRIARWRPSKRERQAGRVAMPYLTDSLSLAREYEGDPFAIMDGGVFDNIAIARALRAIADSPADRPTQRRLLYFDPDPGKPATGTVGESEISAYTVPRLLIRLIGMRAAGKSVRDDLDVLREHNEQASRRKADCDAFTHQLRDLTATCGVPAAAMTRCDSGYVAYARSRAGRDLPRLTLLLRRPLQVVSDQAWFAWVPTGWSTDKYGEQAIAFRTPYLQACSDPVRAFATHGDLTALYEVADFLVSWVRAIELFVSDHVSAPGWEPDEEHLARLTEVKRKLYRVRFVARTLRDLADHEFATTPSPRITKQWFGRAIDRGHVRESQFGLSQELVAALDGEVDDAAFHDAYAAHLTDPTRGGTALTLLWDHLGAHRATVTELSPNLPAPPDRGDPTYVAARGWAESPFQLLRQFPGLAPRPQDLGPLYAPAGGLPQSTQFVQFSIFGADACSPLTDTLVDLRSTVGHGWAAGMLDGRMPDLTRSWLDSDSKLAGNQLFNFAGFLSARWRSNDWMWGRADTAANVVEMLVTDCLTRPTRSDGTLLASAAQKADALATEVGAGFMADGSWPSAKIRNLADRVKRHLQLKAIDPVLPWATGRDDPAGAPGKPQELSTLTTGAETPVVLGPCYRGRLVTGLGLVALRAAWPSRKAGFLGLVAQIAMSVIRPLPTLALLWGLPARGALVSALGLGTLAVAQRNDSHLRSVDLFLRYAVIVAVLVLGPAALFVRASKGRGNLADVRAQLPPPSATPDTTPGCRRPAWMAIDPDARRLAGEAADRATRVSAYRRMSVWLVSAALVIAVAAITVLVTAVESPTALVWATVEVTHDPMHTSHLSNWVDTGGWASILAWVALLGGIVVTGARLADSHLRKRTGNRGAPRGPLVIWCAVLLVLAAAAAVPHVHGRVGAGTAFLAGAVLVSVLVLSSTLDWIRWSWLLFALPAALAVYAVMWKVAPLINWGADVGTALMLGFAAFALSHAYLTTVFAPARRIGPDAE</sequence>
<feature type="transmembrane region" description="Helical" evidence="2">
    <location>
        <begin position="1221"/>
        <end position="1241"/>
    </location>
</feature>
<keyword evidence="6" id="KW-1185">Reference proteome</keyword>
<keyword evidence="2" id="KW-0812">Transmembrane</keyword>
<feature type="transmembrane region" description="Helical" evidence="2">
    <location>
        <begin position="1163"/>
        <end position="1183"/>
    </location>
</feature>
<dbReference type="Proteomes" id="UP000622552">
    <property type="component" value="Unassembled WGS sequence"/>
</dbReference>
<dbReference type="AlphaFoldDB" id="A0A8J7KG43"/>
<dbReference type="InterPro" id="IPR024282">
    <property type="entry name" value="DUF3376"/>
</dbReference>
<evidence type="ECO:0000256" key="1">
    <source>
        <dbReference type="ARBA" id="ARBA00023098"/>
    </source>
</evidence>
<dbReference type="EMBL" id="JADOUF010000001">
    <property type="protein sequence ID" value="MBG6134539.1"/>
    <property type="molecule type" value="Genomic_DNA"/>
</dbReference>
<reference evidence="5" key="1">
    <citation type="submission" date="2020-11" db="EMBL/GenBank/DDBJ databases">
        <title>Sequencing the genomes of 1000 actinobacteria strains.</title>
        <authorList>
            <person name="Klenk H.-P."/>
        </authorList>
    </citation>
    <scope>NUCLEOTIDE SEQUENCE</scope>
    <source>
        <strain evidence="5">DSM 45356</strain>
    </source>
</reference>
<dbReference type="Pfam" id="PF11856">
    <property type="entry name" value="DUF3376"/>
    <property type="match status" value="1"/>
</dbReference>
<feature type="domain" description="PNPLA" evidence="3">
    <location>
        <begin position="17"/>
        <end position="312"/>
    </location>
</feature>
<feature type="transmembrane region" description="Helical" evidence="2">
    <location>
        <begin position="1138"/>
        <end position="1157"/>
    </location>
</feature>
<evidence type="ECO:0000256" key="2">
    <source>
        <dbReference type="SAM" id="Phobius"/>
    </source>
</evidence>
<dbReference type="Pfam" id="PF01734">
    <property type="entry name" value="Patatin"/>
    <property type="match status" value="1"/>
</dbReference>
<protein>
    <submittedName>
        <fullName evidence="5">Patatin-related protein</fullName>
    </submittedName>
</protein>
<evidence type="ECO:0000313" key="5">
    <source>
        <dbReference type="EMBL" id="MBG6134539.1"/>
    </source>
</evidence>
<feature type="transmembrane region" description="Helical" evidence="2">
    <location>
        <begin position="1046"/>
        <end position="1067"/>
    </location>
</feature>
<evidence type="ECO:0000259" key="4">
    <source>
        <dbReference type="Pfam" id="PF11856"/>
    </source>
</evidence>
<accession>A0A8J7KG43</accession>
<gene>
    <name evidence="5" type="ORF">IW245_000733</name>
</gene>
<feature type="transmembrane region" description="Helical" evidence="2">
    <location>
        <begin position="1098"/>
        <end position="1117"/>
    </location>
</feature>
<keyword evidence="1" id="KW-0443">Lipid metabolism</keyword>
<keyword evidence="2" id="KW-0472">Membrane</keyword>
<feature type="transmembrane region" description="Helical" evidence="2">
    <location>
        <begin position="964"/>
        <end position="983"/>
    </location>
</feature>
<feature type="transmembrane region" description="Helical" evidence="2">
    <location>
        <begin position="1190"/>
        <end position="1209"/>
    </location>
</feature>
<evidence type="ECO:0000259" key="3">
    <source>
        <dbReference type="Pfam" id="PF01734"/>
    </source>
</evidence>
<dbReference type="SUPFAM" id="SSF52151">
    <property type="entry name" value="FabD/lysophospholipase-like"/>
    <property type="match status" value="1"/>
</dbReference>
<comment type="caution">
    <text evidence="5">The sequence shown here is derived from an EMBL/GenBank/DDBJ whole genome shotgun (WGS) entry which is preliminary data.</text>
</comment>
<feature type="domain" description="DUF3376" evidence="4">
    <location>
        <begin position="743"/>
        <end position="788"/>
    </location>
</feature>
<dbReference type="InterPro" id="IPR002641">
    <property type="entry name" value="PNPLA_dom"/>
</dbReference>
<name>A0A8J7KG43_9ACTN</name>